<comment type="caution">
    <text evidence="2">The sequence shown here is derived from an EMBL/GenBank/DDBJ whole genome shotgun (WGS) entry which is preliminary data.</text>
</comment>
<feature type="region of interest" description="Disordered" evidence="1">
    <location>
        <begin position="256"/>
        <end position="287"/>
    </location>
</feature>
<evidence type="ECO:0008006" key="4">
    <source>
        <dbReference type="Google" id="ProtNLM"/>
    </source>
</evidence>
<evidence type="ECO:0000256" key="1">
    <source>
        <dbReference type="SAM" id="MobiDB-lite"/>
    </source>
</evidence>
<evidence type="ECO:0000313" key="2">
    <source>
        <dbReference type="EMBL" id="GAA2500315.1"/>
    </source>
</evidence>
<feature type="compositionally biased region" description="Polar residues" evidence="1">
    <location>
        <begin position="277"/>
        <end position="287"/>
    </location>
</feature>
<reference evidence="3" key="1">
    <citation type="journal article" date="2019" name="Int. J. Syst. Evol. Microbiol.">
        <title>The Global Catalogue of Microorganisms (GCM) 10K type strain sequencing project: providing services to taxonomists for standard genome sequencing and annotation.</title>
        <authorList>
            <consortium name="The Broad Institute Genomics Platform"/>
            <consortium name="The Broad Institute Genome Sequencing Center for Infectious Disease"/>
            <person name="Wu L."/>
            <person name="Ma J."/>
        </authorList>
    </citation>
    <scope>NUCLEOTIDE SEQUENCE [LARGE SCALE GENOMIC DNA]</scope>
    <source>
        <strain evidence="3">JCM 6923</strain>
    </source>
</reference>
<keyword evidence="3" id="KW-1185">Reference proteome</keyword>
<name>A0ABP5ZKG9_9ACTN</name>
<protein>
    <recommendedName>
        <fullName evidence="4">ParB/Sulfiredoxin domain-containing protein</fullName>
    </recommendedName>
</protein>
<proteinExistence type="predicted"/>
<evidence type="ECO:0000313" key="3">
    <source>
        <dbReference type="Proteomes" id="UP001501721"/>
    </source>
</evidence>
<dbReference type="EMBL" id="BAAATL010000029">
    <property type="protein sequence ID" value="GAA2500315.1"/>
    <property type="molecule type" value="Genomic_DNA"/>
</dbReference>
<dbReference type="Proteomes" id="UP001501721">
    <property type="component" value="Unassembled WGS sequence"/>
</dbReference>
<gene>
    <name evidence="2" type="ORF">GCM10010422_56680</name>
</gene>
<accession>A0ABP5ZKG9</accession>
<sequence length="287" mass="31085">MQIVMTSPEFAAELLSRRTCNRPVNRGNVSALAESMVCGRWQLTHQGIALDGPLETGAVIDGQHRLHAVVMANTTVPMMVFENMSPETLPVLDTGRRRSAADTLSLSGEKDAGLLASTVRHVHLYLSLPNAPWTGPKARMSNDQVLETLAKDPDGYRRAAAVGRRLGAQIHILPTAAAVGYYVTVGGSTSATWVEEWLSGLASGADLPQGDARLALRNAMTVPGRSSRRRRSTRPQAGLYVKAWNHWVEGNDVSKLAMPKNGKLPQPLRPGDLAITPDSSRWRSQSP</sequence>
<organism evidence="2 3">
    <name type="scientific">Streptomyces graminearus</name>
    <dbReference type="NCBI Taxonomy" id="284030"/>
    <lineage>
        <taxon>Bacteria</taxon>
        <taxon>Bacillati</taxon>
        <taxon>Actinomycetota</taxon>
        <taxon>Actinomycetes</taxon>
        <taxon>Kitasatosporales</taxon>
        <taxon>Streptomycetaceae</taxon>
        <taxon>Streptomyces</taxon>
    </lineage>
</organism>